<sequence>MHELDEFEDEQIARFRDHPVLRRVDRLTDVEFHEVVLQRRFLSLAFTPAYDLAIDLLSDQQTLRVARAILREEYPDEDGRTPSHREEMTEDILRLGVRREDLVRSRPSPCTVETITRTLELIAVAGAGEYPDTGLITILRFWGEVLVSVEYEQLWRRIGPLLGDRSTFYLPHKVHDAKIRPLAEASPLASTHSDQLGLRLWQRLDSPEEQKVFRRTEEAVVDVKAGFYDQFRR</sequence>
<reference evidence="1 2" key="1">
    <citation type="submission" date="2016-12" db="EMBL/GenBank/DDBJ databases">
        <title>The draft genome sequence of Actinophytocola xinjiangensis.</title>
        <authorList>
            <person name="Wang W."/>
            <person name="Yuan L."/>
        </authorList>
    </citation>
    <scope>NUCLEOTIDE SEQUENCE [LARGE SCALE GENOMIC DNA]</scope>
    <source>
        <strain evidence="1 2">CGMCC 4.4663</strain>
    </source>
</reference>
<dbReference type="Gene3D" id="1.20.910.10">
    <property type="entry name" value="Heme oxygenase-like"/>
    <property type="match status" value="1"/>
</dbReference>
<dbReference type="InterPro" id="IPR016084">
    <property type="entry name" value="Haem_Oase-like_multi-hlx"/>
</dbReference>
<gene>
    <name evidence="1" type="ORF">BLA60_08500</name>
</gene>
<dbReference type="AlphaFoldDB" id="A0A7Z1AZJ6"/>
<accession>A0A7Z1AZJ6</accession>
<name>A0A7Z1AZJ6_9PSEU</name>
<evidence type="ECO:0000313" key="2">
    <source>
        <dbReference type="Proteomes" id="UP000185696"/>
    </source>
</evidence>
<protein>
    <submittedName>
        <fullName evidence="1">Uncharacterized protein</fullName>
    </submittedName>
</protein>
<evidence type="ECO:0000313" key="1">
    <source>
        <dbReference type="EMBL" id="OLF12055.1"/>
    </source>
</evidence>
<dbReference type="SUPFAM" id="SSF48613">
    <property type="entry name" value="Heme oxygenase-like"/>
    <property type="match status" value="1"/>
</dbReference>
<keyword evidence="2" id="KW-1185">Reference proteome</keyword>
<organism evidence="1 2">
    <name type="scientific">Actinophytocola xinjiangensis</name>
    <dbReference type="NCBI Taxonomy" id="485602"/>
    <lineage>
        <taxon>Bacteria</taxon>
        <taxon>Bacillati</taxon>
        <taxon>Actinomycetota</taxon>
        <taxon>Actinomycetes</taxon>
        <taxon>Pseudonocardiales</taxon>
        <taxon>Pseudonocardiaceae</taxon>
    </lineage>
</organism>
<dbReference type="Proteomes" id="UP000185696">
    <property type="component" value="Unassembled WGS sequence"/>
</dbReference>
<dbReference type="OrthoDB" id="3632619at2"/>
<dbReference type="RefSeq" id="WP_075132244.1">
    <property type="nucleotide sequence ID" value="NZ_MSIF01000003.1"/>
</dbReference>
<dbReference type="EMBL" id="MSIF01000003">
    <property type="protein sequence ID" value="OLF12055.1"/>
    <property type="molecule type" value="Genomic_DNA"/>
</dbReference>
<comment type="caution">
    <text evidence="1">The sequence shown here is derived from an EMBL/GenBank/DDBJ whole genome shotgun (WGS) entry which is preliminary data.</text>
</comment>
<proteinExistence type="predicted"/>